<dbReference type="Proteomes" id="UP001415857">
    <property type="component" value="Unassembled WGS sequence"/>
</dbReference>
<dbReference type="PROSITE" id="PS51277">
    <property type="entry name" value="BURP"/>
    <property type="match status" value="1"/>
</dbReference>
<dbReference type="PANTHER" id="PTHR31236">
    <property type="entry name" value="BURP DOMAIN PROTEIN USPL1-LIKE"/>
    <property type="match status" value="1"/>
</dbReference>
<comment type="caution">
    <text evidence="2">The sequence shown here is derived from an EMBL/GenBank/DDBJ whole genome shotgun (WGS) entry which is preliminary data.</text>
</comment>
<evidence type="ECO:0000313" key="3">
    <source>
        <dbReference type="Proteomes" id="UP001415857"/>
    </source>
</evidence>
<evidence type="ECO:0000259" key="1">
    <source>
        <dbReference type="PROSITE" id="PS51277"/>
    </source>
</evidence>
<evidence type="ECO:0000313" key="2">
    <source>
        <dbReference type="EMBL" id="KAK9287052.1"/>
    </source>
</evidence>
<organism evidence="2 3">
    <name type="scientific">Liquidambar formosana</name>
    <name type="common">Formosan gum</name>
    <dbReference type="NCBI Taxonomy" id="63359"/>
    <lineage>
        <taxon>Eukaryota</taxon>
        <taxon>Viridiplantae</taxon>
        <taxon>Streptophyta</taxon>
        <taxon>Embryophyta</taxon>
        <taxon>Tracheophyta</taxon>
        <taxon>Spermatophyta</taxon>
        <taxon>Magnoliopsida</taxon>
        <taxon>eudicotyledons</taxon>
        <taxon>Gunneridae</taxon>
        <taxon>Pentapetalae</taxon>
        <taxon>Saxifragales</taxon>
        <taxon>Altingiaceae</taxon>
        <taxon>Liquidambar</taxon>
    </lineage>
</organism>
<dbReference type="EMBL" id="JBBPBK010000004">
    <property type="protein sequence ID" value="KAK9287052.1"/>
    <property type="molecule type" value="Genomic_DNA"/>
</dbReference>
<dbReference type="AlphaFoldDB" id="A0AAP0RY46"/>
<accession>A0AAP0RY46</accession>
<dbReference type="SMART" id="SM01045">
    <property type="entry name" value="BURP"/>
    <property type="match status" value="1"/>
</dbReference>
<dbReference type="Pfam" id="PF03181">
    <property type="entry name" value="BURP"/>
    <property type="match status" value="1"/>
</dbReference>
<sequence>MLDLIRGIFSLETHFEVLTTTHLRKSPTLQYNYTILEVPKEVFAPKIVACHPMPYPYAVSYCHSQESGNKVFKTSLGGENGDEVEAFAVCHMDTSGWNPDHISFRLLGVKPGSSPKVVSIMKGLIALGKREERGDRRERIEEKKREGKIEKEERVKTLTGARNVCFLLTAEDGDCRGRRPACENPNRRRERG</sequence>
<name>A0AAP0RY46_LIQFO</name>
<keyword evidence="3" id="KW-1185">Reference proteome</keyword>
<dbReference type="InterPro" id="IPR004873">
    <property type="entry name" value="BURP_dom"/>
</dbReference>
<proteinExistence type="predicted"/>
<gene>
    <name evidence="2" type="ORF">L1049_015461</name>
</gene>
<dbReference type="InterPro" id="IPR044816">
    <property type="entry name" value="BURP"/>
</dbReference>
<dbReference type="PANTHER" id="PTHR31236:SF59">
    <property type="entry name" value="BURP DOMAIN PROTEIN"/>
    <property type="match status" value="1"/>
</dbReference>
<reference evidence="2 3" key="1">
    <citation type="journal article" date="2024" name="Plant J.">
        <title>Genome sequences and population genomics reveal climatic adaptation and genomic divergence between two closely related sweetgum species.</title>
        <authorList>
            <person name="Xu W.Q."/>
            <person name="Ren C.Q."/>
            <person name="Zhang X.Y."/>
            <person name="Comes H.P."/>
            <person name="Liu X.H."/>
            <person name="Li Y.G."/>
            <person name="Kettle C.J."/>
            <person name="Jalonen R."/>
            <person name="Gaisberger H."/>
            <person name="Ma Y.Z."/>
            <person name="Qiu Y.X."/>
        </authorList>
    </citation>
    <scope>NUCLEOTIDE SEQUENCE [LARGE SCALE GENOMIC DNA]</scope>
    <source>
        <strain evidence="2">Hangzhou</strain>
    </source>
</reference>
<feature type="domain" description="BURP" evidence="1">
    <location>
        <begin position="1"/>
        <end position="130"/>
    </location>
</feature>
<protein>
    <recommendedName>
        <fullName evidence="1">BURP domain-containing protein</fullName>
    </recommendedName>
</protein>